<dbReference type="PROSITE" id="PS51186">
    <property type="entry name" value="GNAT"/>
    <property type="match status" value="1"/>
</dbReference>
<feature type="domain" description="N-acetyltransferase" evidence="1">
    <location>
        <begin position="185"/>
        <end position="340"/>
    </location>
</feature>
<dbReference type="CDD" id="cd04301">
    <property type="entry name" value="NAT_SF"/>
    <property type="match status" value="1"/>
</dbReference>
<reference evidence="2 3" key="1">
    <citation type="submission" date="2020-07" db="EMBL/GenBank/DDBJ databases">
        <title>Sequencing the genomes of 1000 actinobacteria strains.</title>
        <authorList>
            <person name="Klenk H.-P."/>
        </authorList>
    </citation>
    <scope>NUCLEOTIDE SEQUENCE [LARGE SCALE GENOMIC DNA]</scope>
    <source>
        <strain evidence="2 3">DSM 22083</strain>
    </source>
</reference>
<dbReference type="EMBL" id="JACCBU010000001">
    <property type="protein sequence ID" value="NYE69156.1"/>
    <property type="molecule type" value="Genomic_DNA"/>
</dbReference>
<dbReference type="SUPFAM" id="SSF55729">
    <property type="entry name" value="Acyl-CoA N-acyltransferases (Nat)"/>
    <property type="match status" value="2"/>
</dbReference>
<dbReference type="Proteomes" id="UP000569914">
    <property type="component" value="Unassembled WGS sequence"/>
</dbReference>
<dbReference type="Gene3D" id="3.40.630.30">
    <property type="match status" value="1"/>
</dbReference>
<sequence length="348" mass="37897">MVDQPAIDGLTWQPITPADLDDLGALLTAIEHLDEPSERHSMDALADAFVGAETSPSADTLLGRDGGDMAVAYAWNHPVATDVDPRRVYLTGGVHPGWRSQTIGRQVLAWQLDRAREWYDETYAPPMGPLQLTAYVDEKLEVHQRLYRAAGLEPVRWFADMGLTFEKGPDGRPVPPPAGPAPDGIRLVPYSKKLSEAVRLAHNDAFADHWGSQPVARGPWEDQLSRSVARPSWSWVALDAATSEVAGYAINSAYEQDWEEQGFSEGWTERLGVRHAFRGRGIARALLTASMTSFAEAGLDGAGIGVDSDSPTGSINLYPELGYTASSTIVMYAKLEQRGPEQPTADSD</sequence>
<keyword evidence="2" id="KW-0808">Transferase</keyword>
<dbReference type="AlphaFoldDB" id="A0A7Y9I350"/>
<evidence type="ECO:0000313" key="2">
    <source>
        <dbReference type="EMBL" id="NYE69156.1"/>
    </source>
</evidence>
<proteinExistence type="predicted"/>
<accession>A0A7Y9I350</accession>
<protein>
    <submittedName>
        <fullName evidence="2">GNAT superfamily N-acetyltransferase</fullName>
    </submittedName>
</protein>
<keyword evidence="3" id="KW-1185">Reference proteome</keyword>
<dbReference type="GO" id="GO:0016747">
    <property type="term" value="F:acyltransferase activity, transferring groups other than amino-acyl groups"/>
    <property type="evidence" value="ECO:0007669"/>
    <property type="project" value="InterPro"/>
</dbReference>
<dbReference type="PANTHER" id="PTHR43072">
    <property type="entry name" value="N-ACETYLTRANSFERASE"/>
    <property type="match status" value="1"/>
</dbReference>
<gene>
    <name evidence="2" type="ORF">BKA15_000485</name>
</gene>
<evidence type="ECO:0000313" key="3">
    <source>
        <dbReference type="Proteomes" id="UP000569914"/>
    </source>
</evidence>
<dbReference type="InterPro" id="IPR016181">
    <property type="entry name" value="Acyl_CoA_acyltransferase"/>
</dbReference>
<comment type="caution">
    <text evidence="2">The sequence shown here is derived from an EMBL/GenBank/DDBJ whole genome shotgun (WGS) entry which is preliminary data.</text>
</comment>
<name>A0A7Y9I350_9ACTN</name>
<dbReference type="InterPro" id="IPR000182">
    <property type="entry name" value="GNAT_dom"/>
</dbReference>
<dbReference type="Pfam" id="PF00583">
    <property type="entry name" value="Acetyltransf_1"/>
    <property type="match status" value="1"/>
</dbReference>
<evidence type="ECO:0000259" key="1">
    <source>
        <dbReference type="PROSITE" id="PS51186"/>
    </source>
</evidence>
<organism evidence="2 3">
    <name type="scientific">Microlunatus parietis</name>
    <dbReference type="NCBI Taxonomy" id="682979"/>
    <lineage>
        <taxon>Bacteria</taxon>
        <taxon>Bacillati</taxon>
        <taxon>Actinomycetota</taxon>
        <taxon>Actinomycetes</taxon>
        <taxon>Propionibacteriales</taxon>
        <taxon>Propionibacteriaceae</taxon>
        <taxon>Microlunatus</taxon>
    </lineage>
</organism>
<dbReference type="RefSeq" id="WP_179747920.1">
    <property type="nucleotide sequence ID" value="NZ_JACCBU010000001.1"/>
</dbReference>